<keyword evidence="4" id="KW-1185">Reference proteome</keyword>
<dbReference type="InterPro" id="IPR036938">
    <property type="entry name" value="PAP2/HPO_sf"/>
</dbReference>
<dbReference type="GO" id="GO:0030288">
    <property type="term" value="C:outer membrane-bounded periplasmic space"/>
    <property type="evidence" value="ECO:0007669"/>
    <property type="project" value="InterPro"/>
</dbReference>
<dbReference type="InterPro" id="IPR000326">
    <property type="entry name" value="PAP2/HPO"/>
</dbReference>
<evidence type="ECO:0000313" key="3">
    <source>
        <dbReference type="EMBL" id="EEO29723.1"/>
    </source>
</evidence>
<dbReference type="EMBL" id="GG658170">
    <property type="protein sequence ID" value="EEO29723.1"/>
    <property type="molecule type" value="Genomic_DNA"/>
</dbReference>
<dbReference type="HOGENOM" id="CLU_079861_1_0_4"/>
<evidence type="ECO:0000259" key="2">
    <source>
        <dbReference type="SMART" id="SM00014"/>
    </source>
</evidence>
<dbReference type="EC" id="3.1.3.2" evidence="1"/>
<reference evidence="3 4" key="1">
    <citation type="submission" date="2009-02" db="EMBL/GenBank/DDBJ databases">
        <title>The Genome Sequence of Oxalobacter formigenes OXCC13.</title>
        <authorList>
            <consortium name="The Broad Institute Genome Sequencing Platform"/>
            <person name="Ward D."/>
            <person name="Young S.K."/>
            <person name="Kodira C.D."/>
            <person name="Zeng Q."/>
            <person name="Koehrsen M."/>
            <person name="Alvarado L."/>
            <person name="Berlin A."/>
            <person name="Borenstein D."/>
            <person name="Chen Z."/>
            <person name="Engels R."/>
            <person name="Freedman E."/>
            <person name="Gellesch M."/>
            <person name="Goldberg J."/>
            <person name="Griggs A."/>
            <person name="Gujja S."/>
            <person name="Heiman D."/>
            <person name="Hepburn T."/>
            <person name="Howarth C."/>
            <person name="Jen D."/>
            <person name="Larson L."/>
            <person name="Lewis B."/>
            <person name="Mehta T."/>
            <person name="Park D."/>
            <person name="Pearson M."/>
            <person name="Roberts A."/>
            <person name="Saif S."/>
            <person name="Shea T."/>
            <person name="Shenoy N."/>
            <person name="Sisk P."/>
            <person name="Stolte C."/>
            <person name="Sykes S."/>
            <person name="Walk T."/>
            <person name="White J."/>
            <person name="Yandava C."/>
            <person name="Allison M.J."/>
            <person name="Lander E."/>
            <person name="Nusbaum C."/>
            <person name="Galagan J."/>
            <person name="Birren B."/>
        </authorList>
    </citation>
    <scope>NUCLEOTIDE SEQUENCE [LARGE SCALE GENOMIC DNA]</scope>
    <source>
        <strain evidence="3 4">OXCC13</strain>
    </source>
</reference>
<sequence length="257" mass="28939">MPLEKGRKTQRFAIKKCPDVFMPVAPVRTLVQTACAKDTAISRIEIIKSVDFLPAPPGNDSIDFARDSEIYRQTQAEKGSKRWQQAAFDADTRLDKNAGAWFEEAFGMKIGKKDTPALYELMLVYIRAQHEAARSAKKHDRRKRPYVYDKTENETCAPWDKDSHRHNGSYPTGHFTMGLGMAWILAEITPEAQAAILKRGYEMGQSRVICGFHWQSDVKAGRMPGAAVVAQLHSDPGFTRQLEKAKAEMAAIRTRNP</sequence>
<feature type="domain" description="Phosphatidic acid phosphatase type 2/haloperoxidase" evidence="2">
    <location>
        <begin position="121"/>
        <end position="233"/>
    </location>
</feature>
<dbReference type="STRING" id="847.BRW83_1470"/>
<comment type="catalytic activity">
    <reaction evidence="1">
        <text>a phosphate monoester + H2O = an alcohol + phosphate</text>
        <dbReference type="Rhea" id="RHEA:15017"/>
        <dbReference type="ChEBI" id="CHEBI:15377"/>
        <dbReference type="ChEBI" id="CHEBI:30879"/>
        <dbReference type="ChEBI" id="CHEBI:43474"/>
        <dbReference type="ChEBI" id="CHEBI:67140"/>
        <dbReference type="EC" id="3.1.3.2"/>
    </reaction>
</comment>
<protein>
    <recommendedName>
        <fullName evidence="1">Acid phosphatase</fullName>
        <ecNumber evidence="1">3.1.3.2</ecNumber>
    </recommendedName>
</protein>
<dbReference type="Proteomes" id="UP000005089">
    <property type="component" value="Unassembled WGS sequence"/>
</dbReference>
<dbReference type="AlphaFoldDB" id="C3X947"/>
<dbReference type="SMART" id="SM00014">
    <property type="entry name" value="acidPPc"/>
    <property type="match status" value="1"/>
</dbReference>
<name>C3X947_OXAFO</name>
<dbReference type="Pfam" id="PF01569">
    <property type="entry name" value="PAP2"/>
    <property type="match status" value="1"/>
</dbReference>
<dbReference type="GO" id="GO:0003993">
    <property type="term" value="F:acid phosphatase activity"/>
    <property type="evidence" value="ECO:0007669"/>
    <property type="project" value="UniProtKB-EC"/>
</dbReference>
<dbReference type="eggNOG" id="COG0671">
    <property type="taxonomic scope" value="Bacteria"/>
</dbReference>
<dbReference type="CDD" id="cd03397">
    <property type="entry name" value="PAP2_acid_phosphatase"/>
    <property type="match status" value="1"/>
</dbReference>
<dbReference type="InterPro" id="IPR001011">
    <property type="entry name" value="Acid_Pase_classA_bac"/>
</dbReference>
<gene>
    <name evidence="3" type="ORF">OFBG_00751</name>
</gene>
<proteinExistence type="inferred from homology"/>
<dbReference type="PIRSF" id="PIRSF000897">
    <property type="entry name" value="Acid_Ptase_ClsA"/>
    <property type="match status" value="1"/>
</dbReference>
<organism evidence="3 4">
    <name type="scientific">Oxalobacter formigenes OXCC13</name>
    <dbReference type="NCBI Taxonomy" id="556269"/>
    <lineage>
        <taxon>Bacteria</taxon>
        <taxon>Pseudomonadati</taxon>
        <taxon>Pseudomonadota</taxon>
        <taxon>Betaproteobacteria</taxon>
        <taxon>Burkholderiales</taxon>
        <taxon>Oxalobacteraceae</taxon>
        <taxon>Oxalobacter</taxon>
    </lineage>
</organism>
<comment type="similarity">
    <text evidence="1">Belongs to the class A bacterial acid phosphatase family.</text>
</comment>
<dbReference type="Gene3D" id="1.20.144.10">
    <property type="entry name" value="Phosphatidic acid phosphatase type 2/haloperoxidase"/>
    <property type="match status" value="1"/>
</dbReference>
<keyword evidence="1 3" id="KW-0378">Hydrolase</keyword>
<accession>C3X947</accession>
<dbReference type="SUPFAM" id="SSF48317">
    <property type="entry name" value="Acid phosphatase/Vanadium-dependent haloperoxidase"/>
    <property type="match status" value="1"/>
</dbReference>
<evidence type="ECO:0000256" key="1">
    <source>
        <dbReference type="PIRNR" id="PIRNR000897"/>
    </source>
</evidence>
<evidence type="ECO:0000313" key="4">
    <source>
        <dbReference type="Proteomes" id="UP000005089"/>
    </source>
</evidence>
<dbReference type="PRINTS" id="PR00483">
    <property type="entry name" value="BACPHPHTASE"/>
</dbReference>